<evidence type="ECO:0000256" key="7">
    <source>
        <dbReference type="ARBA" id="ARBA00052482"/>
    </source>
</evidence>
<gene>
    <name evidence="11" type="ORF">DFR56_110147</name>
</gene>
<keyword evidence="6" id="KW-0129">CBS domain</keyword>
<evidence type="ECO:0000256" key="2">
    <source>
        <dbReference type="ARBA" id="ARBA00022448"/>
    </source>
</evidence>
<keyword evidence="9" id="KW-0472">Membrane</keyword>
<dbReference type="EMBL" id="QJJQ01000010">
    <property type="protein sequence ID" value="PXW85646.1"/>
    <property type="molecule type" value="Genomic_DNA"/>
</dbReference>
<dbReference type="GO" id="GO:0006865">
    <property type="term" value="P:amino acid transport"/>
    <property type="evidence" value="ECO:0007669"/>
    <property type="project" value="UniProtKB-UniRule"/>
</dbReference>
<dbReference type="PANTHER" id="PTHR43117">
    <property type="entry name" value="OSMOPROTECTANT IMPORT ATP-BINDING PROTEIN OSMV"/>
    <property type="match status" value="1"/>
</dbReference>
<accession>A0A2V3VVF7</accession>
<dbReference type="InterPro" id="IPR003439">
    <property type="entry name" value="ABC_transporter-like_ATP-bd"/>
</dbReference>
<comment type="subcellular location">
    <subcellularLocation>
        <location evidence="9">Cell inner membrane</location>
        <topology evidence="9">Peripheral membrane protein</topology>
    </subcellularLocation>
</comment>
<evidence type="ECO:0000256" key="9">
    <source>
        <dbReference type="RuleBase" id="RU369116"/>
    </source>
</evidence>
<dbReference type="GO" id="GO:0005886">
    <property type="term" value="C:plasma membrane"/>
    <property type="evidence" value="ECO:0007669"/>
    <property type="project" value="UniProtKB-SubCell"/>
</dbReference>
<dbReference type="Gene3D" id="3.40.50.300">
    <property type="entry name" value="P-loop containing nucleotide triphosphate hydrolases"/>
    <property type="match status" value="1"/>
</dbReference>
<comment type="catalytic activity">
    <reaction evidence="7">
        <text>a quaternary ammonium(out) + ATP + H2O = a quaternary ammonium(in) + ADP + phosphate + H(+)</text>
        <dbReference type="Rhea" id="RHEA:11036"/>
        <dbReference type="ChEBI" id="CHEBI:15377"/>
        <dbReference type="ChEBI" id="CHEBI:15378"/>
        <dbReference type="ChEBI" id="CHEBI:30616"/>
        <dbReference type="ChEBI" id="CHEBI:35267"/>
        <dbReference type="ChEBI" id="CHEBI:43474"/>
        <dbReference type="ChEBI" id="CHEBI:456216"/>
        <dbReference type="EC" id="7.6.2.9"/>
    </reaction>
</comment>
<keyword evidence="4 9" id="KW-0547">Nucleotide-binding</keyword>
<dbReference type="GO" id="GO:0005524">
    <property type="term" value="F:ATP binding"/>
    <property type="evidence" value="ECO:0007669"/>
    <property type="project" value="UniProtKB-UniRule"/>
</dbReference>
<dbReference type="FunFam" id="3.40.50.300:FF:000425">
    <property type="entry name" value="Probable ABC transporter, ATP-binding subunit"/>
    <property type="match status" value="1"/>
</dbReference>
<dbReference type="PANTHER" id="PTHR43117:SF4">
    <property type="entry name" value="OSMOPROTECTANT IMPORT ATP-BINDING PROTEIN OSMV"/>
    <property type="match status" value="1"/>
</dbReference>
<dbReference type="PROSITE" id="PS50893">
    <property type="entry name" value="ABC_TRANSPORTER_2"/>
    <property type="match status" value="1"/>
</dbReference>
<dbReference type="SMART" id="SM00382">
    <property type="entry name" value="AAA"/>
    <property type="match status" value="1"/>
</dbReference>
<sequence length="322" mass="36278">MNIISFEQVSKRFSDGTEALKDVSVTIPTNKLTAIIGPSGCGKTTLMKMVNRLETPTSGEIYIDEQPVSKKDPVELRRSIGYVIQRIGLIPHMTIAENVALVPELLGWKKAEIKERVNELLYLVDLEPETFKKRYPLELSGGQQQRVGVSRALASDPNIILMDEPFSALDPISREQLQYELKKLQRKIQKTIVFVTHDMDEALDIADVIIVMRDGQIEQMATPAELLANQVNEFVREFIGIERINRKRDFGEKQLKEFQALFEKSTTSSVQPATSSMTMRQAIKKLDQDPDGRLEVMEDGAVLGYVGYHTLLQAAIQGSEQK</sequence>
<proteinExistence type="inferred from homology"/>
<dbReference type="SUPFAM" id="SSF52540">
    <property type="entry name" value="P-loop containing nucleoside triphosphate hydrolases"/>
    <property type="match status" value="1"/>
</dbReference>
<protein>
    <recommendedName>
        <fullName evidence="9">Quaternary amine transport ATP-binding protein</fullName>
        <ecNumber evidence="9">7.6.2.9</ecNumber>
    </recommendedName>
</protein>
<organism evidence="11 12">
    <name type="scientific">Pseudogracilibacillus auburnensis</name>
    <dbReference type="NCBI Taxonomy" id="1494959"/>
    <lineage>
        <taxon>Bacteria</taxon>
        <taxon>Bacillati</taxon>
        <taxon>Bacillota</taxon>
        <taxon>Bacilli</taxon>
        <taxon>Bacillales</taxon>
        <taxon>Bacillaceae</taxon>
        <taxon>Pseudogracilibacillus</taxon>
    </lineage>
</organism>
<evidence type="ECO:0000256" key="3">
    <source>
        <dbReference type="ARBA" id="ARBA00022737"/>
    </source>
</evidence>
<dbReference type="PROSITE" id="PS00211">
    <property type="entry name" value="ABC_TRANSPORTER_1"/>
    <property type="match status" value="1"/>
</dbReference>
<evidence type="ECO:0000256" key="6">
    <source>
        <dbReference type="ARBA" id="ARBA00023122"/>
    </source>
</evidence>
<reference evidence="11 12" key="1">
    <citation type="submission" date="2018-05" db="EMBL/GenBank/DDBJ databases">
        <title>Genomic Encyclopedia of Type Strains, Phase IV (KMG-IV): sequencing the most valuable type-strain genomes for metagenomic binning, comparative biology and taxonomic classification.</title>
        <authorList>
            <person name="Goeker M."/>
        </authorList>
    </citation>
    <scope>NUCLEOTIDE SEQUENCE [LARGE SCALE GENOMIC DNA]</scope>
    <source>
        <strain evidence="11 12">DSM 28556</strain>
    </source>
</reference>
<dbReference type="InterPro" id="IPR027417">
    <property type="entry name" value="P-loop_NTPase"/>
</dbReference>
<dbReference type="GO" id="GO:0015418">
    <property type="term" value="F:ABC-type quaternary ammonium compound transporting activity"/>
    <property type="evidence" value="ECO:0007669"/>
    <property type="project" value="UniProtKB-EC"/>
</dbReference>
<keyword evidence="3" id="KW-0677">Repeat</keyword>
<dbReference type="InterPro" id="IPR017871">
    <property type="entry name" value="ABC_transporter-like_CS"/>
</dbReference>
<keyword evidence="12" id="KW-1185">Reference proteome</keyword>
<evidence type="ECO:0000313" key="12">
    <source>
        <dbReference type="Proteomes" id="UP000247978"/>
    </source>
</evidence>
<dbReference type="GO" id="GO:0016887">
    <property type="term" value="F:ATP hydrolysis activity"/>
    <property type="evidence" value="ECO:0007669"/>
    <property type="project" value="UniProtKB-UniRule"/>
</dbReference>
<dbReference type="InterPro" id="IPR005892">
    <property type="entry name" value="Gly-betaine_transp_ATP-bd"/>
</dbReference>
<evidence type="ECO:0000256" key="4">
    <source>
        <dbReference type="ARBA" id="ARBA00022741"/>
    </source>
</evidence>
<keyword evidence="5 9" id="KW-0067">ATP-binding</keyword>
<dbReference type="EC" id="7.6.2.9" evidence="9"/>
<dbReference type="Proteomes" id="UP000247978">
    <property type="component" value="Unassembled WGS sequence"/>
</dbReference>
<comment type="similarity">
    <text evidence="1 9">Belongs to the ABC transporter superfamily.</text>
</comment>
<evidence type="ECO:0000256" key="8">
    <source>
        <dbReference type="ARBA" id="ARBA00063934"/>
    </source>
</evidence>
<dbReference type="GO" id="GO:0031460">
    <property type="term" value="P:glycine betaine transport"/>
    <property type="evidence" value="ECO:0007669"/>
    <property type="project" value="InterPro"/>
</dbReference>
<name>A0A2V3VVF7_9BACI</name>
<feature type="domain" description="ABC transporter" evidence="10">
    <location>
        <begin position="4"/>
        <end position="239"/>
    </location>
</feature>
<comment type="caution">
    <text evidence="11">The sequence shown here is derived from an EMBL/GenBank/DDBJ whole genome shotgun (WGS) entry which is preliminary data.</text>
</comment>
<evidence type="ECO:0000256" key="1">
    <source>
        <dbReference type="ARBA" id="ARBA00005417"/>
    </source>
</evidence>
<evidence type="ECO:0000256" key="5">
    <source>
        <dbReference type="ARBA" id="ARBA00022840"/>
    </source>
</evidence>
<keyword evidence="9" id="KW-1003">Cell membrane</keyword>
<evidence type="ECO:0000313" key="11">
    <source>
        <dbReference type="EMBL" id="PXW85646.1"/>
    </source>
</evidence>
<comment type="subunit">
    <text evidence="9">The complex is probably composed of two ATP-binding proteins, two transmembrane proteins and a solute-binding protein.</text>
</comment>
<evidence type="ECO:0000259" key="10">
    <source>
        <dbReference type="PROSITE" id="PS50893"/>
    </source>
</evidence>
<keyword evidence="2 9" id="KW-0813">Transport</keyword>
<keyword evidence="9" id="KW-0997">Cell inner membrane</keyword>
<dbReference type="Pfam" id="PF00005">
    <property type="entry name" value="ABC_tran"/>
    <property type="match status" value="1"/>
</dbReference>
<comment type="subunit">
    <text evidence="8">The complex is composed of two ATP-binding proteins (OpuCA), two transmembrane proteins (OpuCB and OpuCD) and a solute-binding protein (OpuCC).</text>
</comment>
<dbReference type="InterPro" id="IPR003593">
    <property type="entry name" value="AAA+_ATPase"/>
</dbReference>
<dbReference type="AlphaFoldDB" id="A0A2V3VVF7"/>
<dbReference type="NCBIfam" id="TIGR01186">
    <property type="entry name" value="proV"/>
    <property type="match status" value="1"/>
</dbReference>